<dbReference type="Pfam" id="PF00501">
    <property type="entry name" value="AMP-binding"/>
    <property type="match status" value="1"/>
</dbReference>
<evidence type="ECO:0000256" key="1">
    <source>
        <dbReference type="ARBA" id="ARBA00006432"/>
    </source>
</evidence>
<organism evidence="6 7">
    <name type="scientific">Orrella marina</name>
    <dbReference type="NCBI Taxonomy" id="2163011"/>
    <lineage>
        <taxon>Bacteria</taxon>
        <taxon>Pseudomonadati</taxon>
        <taxon>Pseudomonadota</taxon>
        <taxon>Betaproteobacteria</taxon>
        <taxon>Burkholderiales</taxon>
        <taxon>Alcaligenaceae</taxon>
        <taxon>Orrella</taxon>
    </lineage>
</organism>
<dbReference type="OrthoDB" id="9766486at2"/>
<feature type="domain" description="AMP-dependent synthetase/ligase" evidence="5">
    <location>
        <begin position="41"/>
        <end position="189"/>
    </location>
</feature>
<dbReference type="InterPro" id="IPR000873">
    <property type="entry name" value="AMP-dep_synth/lig_dom"/>
</dbReference>
<keyword evidence="3" id="KW-0547">Nucleotide-binding</keyword>
<dbReference type="EMBL" id="CP028901">
    <property type="protein sequence ID" value="AWB33748.1"/>
    <property type="molecule type" value="Genomic_DNA"/>
</dbReference>
<dbReference type="Proteomes" id="UP000244571">
    <property type="component" value="Chromosome"/>
</dbReference>
<evidence type="ECO:0000256" key="3">
    <source>
        <dbReference type="ARBA" id="ARBA00022741"/>
    </source>
</evidence>
<dbReference type="GO" id="GO:0006633">
    <property type="term" value="P:fatty acid biosynthetic process"/>
    <property type="evidence" value="ECO:0007669"/>
    <property type="project" value="TreeGrafter"/>
</dbReference>
<proteinExistence type="inferred from homology"/>
<dbReference type="KEGG" id="boz:DBV39_08565"/>
<dbReference type="RefSeq" id="WP_108621177.1">
    <property type="nucleotide sequence ID" value="NZ_CP028901.1"/>
</dbReference>
<keyword evidence="4" id="KW-0067">ATP-binding</keyword>
<evidence type="ECO:0000313" key="7">
    <source>
        <dbReference type="Proteomes" id="UP000244571"/>
    </source>
</evidence>
<sequence length="560" mass="61405">MTDLYRPLRDEFAWHVPRFINIADRCCQQWAEEHSHSKSVAIEIIGPDGYAQRSTFQELAETSCRLANGLERMGAKPGDRVAVIMRDRVEALAVMMACWLKQCIVVALPTTEHGDVMTQRVRQSRCRIVFTDDSEPDKVFSALQRCTRVQQIVGLSVEAENAMSWSGLLSRQPDAYRVEPTRSQQPALLAWPTRSSSAYPPQTAFLVAHQALIGNLTGFVSANNWFPKDATGMQSSVSMMSEAGLFGVILPSLYFGVGVRLQPTLPHSFEALSQGALKISHINTTSGMLCQWLRRSPVSAEFNLKGLSVFGELLNGYWRDLASNRFGIQPNLVTFVPGCGLLWGDSHPMWPTDPDKAGRVFPGHKLVERSAGLSGPGTSVCKEIYACRSDHTGDPDPAIYVGVWPLKDPADVHEPIDMVPEHPCGLVGELKEDGSVHLAGWSDDLLLTGSAALHPLAIEQAVMSIDEVMMAAAIHPPSRKPASDVAEIWIVLELDSATSISSAQRTGLRNRILEVIRGMVGNSRVRLGISQRISIDTSGHPRRDLLRVRHGLSGVQPLSA</sequence>
<dbReference type="GO" id="GO:0005524">
    <property type="term" value="F:ATP binding"/>
    <property type="evidence" value="ECO:0007669"/>
    <property type="project" value="UniProtKB-KW"/>
</dbReference>
<dbReference type="PANTHER" id="PTHR43605:SF10">
    <property type="entry name" value="ACYL-COA SYNTHETASE MEDIUM CHAIN FAMILY MEMBER 3"/>
    <property type="match status" value="1"/>
</dbReference>
<protein>
    <recommendedName>
        <fullName evidence="5">AMP-dependent synthetase/ligase domain-containing protein</fullName>
    </recommendedName>
</protein>
<accession>A0A2R4XIZ4</accession>
<dbReference type="GO" id="GO:0006637">
    <property type="term" value="P:acyl-CoA metabolic process"/>
    <property type="evidence" value="ECO:0007669"/>
    <property type="project" value="TreeGrafter"/>
</dbReference>
<name>A0A2R4XIZ4_9BURK</name>
<evidence type="ECO:0000259" key="5">
    <source>
        <dbReference type="Pfam" id="PF00501"/>
    </source>
</evidence>
<evidence type="ECO:0000313" key="6">
    <source>
        <dbReference type="EMBL" id="AWB33748.1"/>
    </source>
</evidence>
<dbReference type="InterPro" id="IPR042099">
    <property type="entry name" value="ANL_N_sf"/>
</dbReference>
<dbReference type="GO" id="GO:0015645">
    <property type="term" value="F:fatty acid ligase activity"/>
    <property type="evidence" value="ECO:0007669"/>
    <property type="project" value="TreeGrafter"/>
</dbReference>
<evidence type="ECO:0000256" key="4">
    <source>
        <dbReference type="ARBA" id="ARBA00022840"/>
    </source>
</evidence>
<dbReference type="GO" id="GO:0004321">
    <property type="term" value="F:fatty-acyl-CoA synthase activity"/>
    <property type="evidence" value="ECO:0007669"/>
    <property type="project" value="TreeGrafter"/>
</dbReference>
<dbReference type="PANTHER" id="PTHR43605">
    <property type="entry name" value="ACYL-COENZYME A SYNTHETASE"/>
    <property type="match status" value="1"/>
</dbReference>
<keyword evidence="7" id="KW-1185">Reference proteome</keyword>
<dbReference type="AlphaFoldDB" id="A0A2R4XIZ4"/>
<reference evidence="6 7" key="1">
    <citation type="submission" date="2018-04" db="EMBL/GenBank/DDBJ databases">
        <title>Bordetella sp. HZ20 isolated from seawater.</title>
        <authorList>
            <person name="Sun C."/>
        </authorList>
    </citation>
    <scope>NUCLEOTIDE SEQUENCE [LARGE SCALE GENOMIC DNA]</scope>
    <source>
        <strain evidence="6 7">HZ20</strain>
    </source>
</reference>
<dbReference type="InterPro" id="IPR051087">
    <property type="entry name" value="Mitochondrial_ACSM"/>
</dbReference>
<evidence type="ECO:0000256" key="2">
    <source>
        <dbReference type="ARBA" id="ARBA00022598"/>
    </source>
</evidence>
<dbReference type="SUPFAM" id="SSF56801">
    <property type="entry name" value="Acetyl-CoA synthetase-like"/>
    <property type="match status" value="1"/>
</dbReference>
<comment type="similarity">
    <text evidence="1">Belongs to the ATP-dependent AMP-binding enzyme family.</text>
</comment>
<gene>
    <name evidence="6" type="ORF">DBV39_08565</name>
</gene>
<keyword evidence="2" id="KW-0436">Ligase</keyword>
<dbReference type="Gene3D" id="3.40.50.12780">
    <property type="entry name" value="N-terminal domain of ligase-like"/>
    <property type="match status" value="1"/>
</dbReference>